<evidence type="ECO:0000313" key="8">
    <source>
        <dbReference type="Proteomes" id="UP001295444"/>
    </source>
</evidence>
<gene>
    <name evidence="7" type="ORF">PECUL_23A015473</name>
</gene>
<proteinExistence type="inferred from homology"/>
<dbReference type="Proteomes" id="UP001295444">
    <property type="component" value="Chromosome 06"/>
</dbReference>
<dbReference type="GO" id="GO:0045109">
    <property type="term" value="P:intermediate filament organization"/>
    <property type="evidence" value="ECO:0007669"/>
    <property type="project" value="TreeGrafter"/>
</dbReference>
<protein>
    <submittedName>
        <fullName evidence="7">Keratin, type I cytoskeletal 42</fullName>
    </submittedName>
</protein>
<dbReference type="FunFam" id="1.20.5.1160:FF:000002">
    <property type="entry name" value="Type I keratin 10"/>
    <property type="match status" value="1"/>
</dbReference>
<feature type="coiled-coil region" evidence="5">
    <location>
        <begin position="58"/>
        <end position="92"/>
    </location>
</feature>
<dbReference type="GO" id="GO:0005198">
    <property type="term" value="F:structural molecule activity"/>
    <property type="evidence" value="ECO:0007669"/>
    <property type="project" value="InterPro"/>
</dbReference>
<dbReference type="Gene3D" id="1.20.5.1160">
    <property type="entry name" value="Vasodilator-stimulated phosphoprotein"/>
    <property type="match status" value="1"/>
</dbReference>
<dbReference type="InterPro" id="IPR018039">
    <property type="entry name" value="IF_conserved"/>
</dbReference>
<keyword evidence="1" id="KW-0416">Keratin</keyword>
<dbReference type="PANTHER" id="PTHR23239:SF180">
    <property type="entry name" value="KERATIN, TYPE I CYTOSKELETAL 17"/>
    <property type="match status" value="1"/>
</dbReference>
<name>A0AAD1SLH8_PELCU</name>
<feature type="coiled-coil region" evidence="5">
    <location>
        <begin position="263"/>
        <end position="336"/>
    </location>
</feature>
<evidence type="ECO:0000256" key="2">
    <source>
        <dbReference type="ARBA" id="ARBA00022754"/>
    </source>
</evidence>
<dbReference type="FunFam" id="1.20.5.500:FF:000001">
    <property type="entry name" value="Type II keratin 23"/>
    <property type="match status" value="1"/>
</dbReference>
<evidence type="ECO:0000256" key="5">
    <source>
        <dbReference type="SAM" id="Coils"/>
    </source>
</evidence>
<evidence type="ECO:0000256" key="1">
    <source>
        <dbReference type="ARBA" id="ARBA00022744"/>
    </source>
</evidence>
<keyword evidence="8" id="KW-1185">Reference proteome</keyword>
<comment type="similarity">
    <text evidence="4">Belongs to the intermediate filament family.</text>
</comment>
<dbReference type="EMBL" id="OW240917">
    <property type="protein sequence ID" value="CAH2302526.1"/>
    <property type="molecule type" value="Genomic_DNA"/>
</dbReference>
<dbReference type="FunFam" id="1.20.5.170:FF:000002">
    <property type="entry name" value="Type I keratin KA11"/>
    <property type="match status" value="1"/>
</dbReference>
<dbReference type="SUPFAM" id="SSF64593">
    <property type="entry name" value="Intermediate filament protein, coiled coil region"/>
    <property type="match status" value="2"/>
</dbReference>
<dbReference type="Gene3D" id="1.20.5.500">
    <property type="entry name" value="Single helix bin"/>
    <property type="match status" value="1"/>
</dbReference>
<feature type="domain" description="IF rod" evidence="6">
    <location>
        <begin position="54"/>
        <end position="365"/>
    </location>
</feature>
<dbReference type="Pfam" id="PF00038">
    <property type="entry name" value="Filament"/>
    <property type="match status" value="1"/>
</dbReference>
<evidence type="ECO:0000256" key="3">
    <source>
        <dbReference type="ARBA" id="ARBA00023054"/>
    </source>
</evidence>
<dbReference type="SMART" id="SM01391">
    <property type="entry name" value="Filament"/>
    <property type="match status" value="1"/>
</dbReference>
<dbReference type="AlphaFoldDB" id="A0AAD1SLH8"/>
<dbReference type="Gene3D" id="1.20.5.170">
    <property type="match status" value="1"/>
</dbReference>
<dbReference type="InterPro" id="IPR002957">
    <property type="entry name" value="Keratin_I"/>
</dbReference>
<dbReference type="InterPro" id="IPR039008">
    <property type="entry name" value="IF_rod_dom"/>
</dbReference>
<keyword evidence="3 5" id="KW-0175">Coiled coil</keyword>
<dbReference type="PRINTS" id="PR01248">
    <property type="entry name" value="TYPE1KERATIN"/>
</dbReference>
<dbReference type="PROSITE" id="PS51842">
    <property type="entry name" value="IF_ROD_2"/>
    <property type="match status" value="1"/>
</dbReference>
<sequence>MSCHWKSGSVRSSACGSVSGSRVSSLTAEWVKGSEHHSSLNFHSNDGLLQGGGEKEAMQNLNIRLASYLDKVRALEESNADLELKIKEWYIKHQPHTVPADYSKYFRIIEELKCRILAETTENSRIVLQIDNAKLAAEDFRVKYESELCLHHGVESDIAGLRRVLDELNFAKSNLVPQLESLKEELECLKKNHEEEMKALRGQKGDINVEMDAAPGIDLSKLLNDMRTQYEVIAEQNRQKAEEWFHEKSSELNKEITHSSEMVECHKTQLTELRRTVQELEIELQAQLAMKKSLECSLAETERCYSTQLAQLQGYVGNVEEQLSQIRADLERQNTEYKVLLDIKTRLEMEIETYRRLLDGEACQHREIPAHVKESSKTRKVTTIVEEVVNGKIVSQKVNATEEKLKH</sequence>
<evidence type="ECO:0000259" key="6">
    <source>
        <dbReference type="PROSITE" id="PS51842"/>
    </source>
</evidence>
<reference evidence="7" key="1">
    <citation type="submission" date="2022-03" db="EMBL/GenBank/DDBJ databases">
        <authorList>
            <person name="Alioto T."/>
            <person name="Alioto T."/>
            <person name="Gomez Garrido J."/>
        </authorList>
    </citation>
    <scope>NUCLEOTIDE SEQUENCE</scope>
</reference>
<organism evidence="7 8">
    <name type="scientific">Pelobates cultripes</name>
    <name type="common">Western spadefoot toad</name>
    <dbReference type="NCBI Taxonomy" id="61616"/>
    <lineage>
        <taxon>Eukaryota</taxon>
        <taxon>Metazoa</taxon>
        <taxon>Chordata</taxon>
        <taxon>Craniata</taxon>
        <taxon>Vertebrata</taxon>
        <taxon>Euteleostomi</taxon>
        <taxon>Amphibia</taxon>
        <taxon>Batrachia</taxon>
        <taxon>Anura</taxon>
        <taxon>Pelobatoidea</taxon>
        <taxon>Pelobatidae</taxon>
        <taxon>Pelobates</taxon>
    </lineage>
</organism>
<keyword evidence="2 4" id="KW-0403">Intermediate filament</keyword>
<dbReference type="GO" id="GO:0005882">
    <property type="term" value="C:intermediate filament"/>
    <property type="evidence" value="ECO:0007669"/>
    <property type="project" value="UniProtKB-KW"/>
</dbReference>
<evidence type="ECO:0000256" key="4">
    <source>
        <dbReference type="RuleBase" id="RU000685"/>
    </source>
</evidence>
<evidence type="ECO:0000313" key="7">
    <source>
        <dbReference type="EMBL" id="CAH2302526.1"/>
    </source>
</evidence>
<dbReference type="PROSITE" id="PS00226">
    <property type="entry name" value="IF_ROD_1"/>
    <property type="match status" value="1"/>
</dbReference>
<dbReference type="GO" id="GO:0030855">
    <property type="term" value="P:epithelial cell differentiation"/>
    <property type="evidence" value="ECO:0007669"/>
    <property type="project" value="TreeGrafter"/>
</dbReference>
<dbReference type="PANTHER" id="PTHR23239">
    <property type="entry name" value="INTERMEDIATE FILAMENT"/>
    <property type="match status" value="1"/>
</dbReference>
<feature type="coiled-coil region" evidence="5">
    <location>
        <begin position="176"/>
        <end position="210"/>
    </location>
</feature>
<accession>A0AAD1SLH8</accession>